<evidence type="ECO:0000313" key="1">
    <source>
        <dbReference type="EMBL" id="CAI2198023.1"/>
    </source>
</evidence>
<dbReference type="EMBL" id="CAMKVN010017646">
    <property type="protein sequence ID" value="CAI2198023.1"/>
    <property type="molecule type" value="Genomic_DNA"/>
</dbReference>
<evidence type="ECO:0000313" key="2">
    <source>
        <dbReference type="Proteomes" id="UP001153678"/>
    </source>
</evidence>
<sequence>FKAEDISKCLYKIWNDSVRPRHFLDANNENEIEAILSNREVIPYMNLLMVMSHSDLL</sequence>
<dbReference type="Proteomes" id="UP001153678">
    <property type="component" value="Unassembled WGS sequence"/>
</dbReference>
<organism evidence="1 2">
    <name type="scientific">Funneliformis geosporum</name>
    <dbReference type="NCBI Taxonomy" id="1117311"/>
    <lineage>
        <taxon>Eukaryota</taxon>
        <taxon>Fungi</taxon>
        <taxon>Fungi incertae sedis</taxon>
        <taxon>Mucoromycota</taxon>
        <taxon>Glomeromycotina</taxon>
        <taxon>Glomeromycetes</taxon>
        <taxon>Glomerales</taxon>
        <taxon>Glomeraceae</taxon>
        <taxon>Funneliformis</taxon>
    </lineage>
</organism>
<keyword evidence="2" id="KW-1185">Reference proteome</keyword>
<name>A0A9W4XAL2_9GLOM</name>
<comment type="caution">
    <text evidence="1">The sequence shown here is derived from an EMBL/GenBank/DDBJ whole genome shotgun (WGS) entry which is preliminary data.</text>
</comment>
<feature type="non-terminal residue" evidence="1">
    <location>
        <position position="1"/>
    </location>
</feature>
<dbReference type="OrthoDB" id="2399448at2759"/>
<gene>
    <name evidence="1" type="ORF">FWILDA_LOCUS18367</name>
</gene>
<proteinExistence type="predicted"/>
<reference evidence="1" key="1">
    <citation type="submission" date="2022-08" db="EMBL/GenBank/DDBJ databases">
        <authorList>
            <person name="Kallberg Y."/>
            <person name="Tangrot J."/>
            <person name="Rosling A."/>
        </authorList>
    </citation>
    <scope>NUCLEOTIDE SEQUENCE</scope>
    <source>
        <strain evidence="1">Wild A</strain>
    </source>
</reference>
<protein>
    <submittedName>
        <fullName evidence="1">3096_t:CDS:1</fullName>
    </submittedName>
</protein>
<dbReference type="AlphaFoldDB" id="A0A9W4XAL2"/>
<accession>A0A9W4XAL2</accession>